<accession>A0A5B6TDR0</accession>
<evidence type="ECO:0000313" key="2">
    <source>
        <dbReference type="Proteomes" id="UP000324133"/>
    </source>
</evidence>
<dbReference type="Proteomes" id="UP000324133">
    <property type="component" value="Unassembled WGS sequence"/>
</dbReference>
<dbReference type="InterPro" id="IPR046674">
    <property type="entry name" value="DUF6544"/>
</dbReference>
<evidence type="ECO:0000313" key="1">
    <source>
        <dbReference type="EMBL" id="KAA3437119.1"/>
    </source>
</evidence>
<organism evidence="1 2">
    <name type="scientific">Rufibacter hautae</name>
    <dbReference type="NCBI Taxonomy" id="2595005"/>
    <lineage>
        <taxon>Bacteria</taxon>
        <taxon>Pseudomonadati</taxon>
        <taxon>Bacteroidota</taxon>
        <taxon>Cytophagia</taxon>
        <taxon>Cytophagales</taxon>
        <taxon>Hymenobacteraceae</taxon>
        <taxon>Rufibacter</taxon>
    </lineage>
</organism>
<sequence>MKRTVSILVSLIAAFSLVKAWAAYQLKSEVKRLFAGSETTTGKYFSHAQLVGLPAPVQRYFKHVLKEGQPYINHVRLRHVGQFKTDLKKGWVDIKGEQYFTAPTPGFIWIGTTAFFTARDMFLNGQGSLKVKLFSLLQVAEGTGPTYDEGELLRWLGESAWFPTNLLPTKNLSWSHIDENTARLRFTYNQLTVTYNVSFNALGEITVMETKRYMGEKSLETWVGRFSDYQEIYGVVVPTKAEGIWRLPSGDHSYAKFQVKVMEYNKPELFR</sequence>
<gene>
    <name evidence="1" type="ORF">FOA19_22400</name>
</gene>
<dbReference type="Pfam" id="PF20181">
    <property type="entry name" value="DUF6544"/>
    <property type="match status" value="1"/>
</dbReference>
<name>A0A5B6TDR0_9BACT</name>
<dbReference type="EMBL" id="VKKY01000003">
    <property type="protein sequence ID" value="KAA3437119.1"/>
    <property type="molecule type" value="Genomic_DNA"/>
</dbReference>
<dbReference type="RefSeq" id="WP_149093059.1">
    <property type="nucleotide sequence ID" value="NZ_VKKY01000003.1"/>
</dbReference>
<dbReference type="AlphaFoldDB" id="A0A5B6TDR0"/>
<comment type="caution">
    <text evidence="1">The sequence shown here is derived from an EMBL/GenBank/DDBJ whole genome shotgun (WGS) entry which is preliminary data.</text>
</comment>
<dbReference type="OrthoDB" id="9786534at2"/>
<reference evidence="1 2" key="1">
    <citation type="submission" date="2019-07" db="EMBL/GenBank/DDBJ databases">
        <title>Rufibacter sp. nov., isolated from lake sediment.</title>
        <authorList>
            <person name="Qu J.-H."/>
        </authorList>
    </citation>
    <scope>NUCLEOTIDE SEQUENCE [LARGE SCALE GENOMIC DNA]</scope>
    <source>
        <strain evidence="1 2">NBS58-1</strain>
    </source>
</reference>
<keyword evidence="2" id="KW-1185">Reference proteome</keyword>
<proteinExistence type="predicted"/>
<protein>
    <submittedName>
        <fullName evidence="1">Uncharacterized protein</fullName>
    </submittedName>
</protein>